<evidence type="ECO:0000313" key="2">
    <source>
        <dbReference type="EMBL" id="KAK6623550.1"/>
    </source>
</evidence>
<proteinExistence type="predicted"/>
<feature type="compositionally biased region" description="Basic and acidic residues" evidence="1">
    <location>
        <begin position="367"/>
        <end position="393"/>
    </location>
</feature>
<comment type="caution">
    <text evidence="2">The sequence shown here is derived from an EMBL/GenBank/DDBJ whole genome shotgun (WGS) entry which is preliminary data.</text>
</comment>
<accession>A0AAN8NVD5</accession>
<feature type="region of interest" description="Disordered" evidence="1">
    <location>
        <begin position="312"/>
        <end position="426"/>
    </location>
</feature>
<feature type="compositionally biased region" description="Basic and acidic residues" evidence="1">
    <location>
        <begin position="572"/>
        <end position="593"/>
    </location>
</feature>
<feature type="compositionally biased region" description="Basic and acidic residues" evidence="1">
    <location>
        <begin position="444"/>
        <end position="457"/>
    </location>
</feature>
<dbReference type="Proteomes" id="UP001372834">
    <property type="component" value="Unassembled WGS sequence"/>
</dbReference>
<evidence type="ECO:0000256" key="1">
    <source>
        <dbReference type="SAM" id="MobiDB-lite"/>
    </source>
</evidence>
<evidence type="ECO:0000313" key="3">
    <source>
        <dbReference type="Proteomes" id="UP001372834"/>
    </source>
</evidence>
<dbReference type="EMBL" id="JAWJWE010000038">
    <property type="protein sequence ID" value="KAK6623550.1"/>
    <property type="molecule type" value="Genomic_DNA"/>
</dbReference>
<feature type="region of interest" description="Disordered" evidence="1">
    <location>
        <begin position="219"/>
        <end position="279"/>
    </location>
</feature>
<name>A0AAN8NVD5_POLSC</name>
<dbReference type="AlphaFoldDB" id="A0AAN8NVD5"/>
<feature type="compositionally biased region" description="Basic and acidic residues" evidence="1">
    <location>
        <begin position="404"/>
        <end position="416"/>
    </location>
</feature>
<protein>
    <submittedName>
        <fullName evidence="2">Uncharacterized protein</fullName>
    </submittedName>
</protein>
<sequence>MNRSRYMTVNEKSPYLVKRRVKGPRNDGANEPAITLLPLNSYTVIGGPDIPWTSSPRFYRAVAPKSAKNREASSFVILGEQSRSPVLSRPGSPSGRISPFRGHGFKTPTTTRPNSRANSPQHATSKKTAKITEGPRKSALENREKFNLYVGLPPKSPIGRSKSNLTQNYHNDFEEYNVTAEKLVQSNGYENVDNDAANCLSECVKTGTDDVTVSVQEVVSAEKEKPCETEGGETFEQEARSQEEEHHQNEGNREEQQEEDVNKEDSQGKGECCSGSAGLRRKSIHKSFETLGPDWELSNAMDKLQPVDYYKTDRHESLRKSTPSSPAVRKKSKTESNLQNRERTVKAAKPPMPPKKIGMKTTLKSNEGSDMKGKAGRGILKDRSGVKVSKKMDGPAGTRGNQKQAEKIGGTDKEAKSVGANPTDKILNDTKKLTEVLQTIEGIGPDKDKEKKEEDTTKMVPCYQPDKCNLAPPTMASPSPIITPSFSTPSTSADLAFNTTKNSQSISAAPTSVTSCSLSSVSSTVVLTGNLARKENPKEPKLVAEAKNAEKKPEPPPNGVEANGTVTGPDSTGKDTLEMVKAGSRDRGKDKMSTEIASKTDVIKAQPDMEVLSPNNLRNSPPRMPPANVAWDENR</sequence>
<feature type="compositionally biased region" description="Basic and acidic residues" evidence="1">
    <location>
        <begin position="133"/>
        <end position="146"/>
    </location>
</feature>
<feature type="compositionally biased region" description="Basic and acidic residues" evidence="1">
    <location>
        <begin position="532"/>
        <end position="554"/>
    </location>
</feature>
<feature type="compositionally biased region" description="Low complexity" evidence="1">
    <location>
        <begin position="88"/>
        <end position="102"/>
    </location>
</feature>
<feature type="compositionally biased region" description="Polar residues" evidence="1">
    <location>
        <begin position="107"/>
        <end position="123"/>
    </location>
</feature>
<feature type="compositionally biased region" description="Basic and acidic residues" evidence="1">
    <location>
        <begin position="237"/>
        <end position="255"/>
    </location>
</feature>
<organism evidence="2 3">
    <name type="scientific">Polyplax serrata</name>
    <name type="common">Common mouse louse</name>
    <dbReference type="NCBI Taxonomy" id="468196"/>
    <lineage>
        <taxon>Eukaryota</taxon>
        <taxon>Metazoa</taxon>
        <taxon>Ecdysozoa</taxon>
        <taxon>Arthropoda</taxon>
        <taxon>Hexapoda</taxon>
        <taxon>Insecta</taxon>
        <taxon>Pterygota</taxon>
        <taxon>Neoptera</taxon>
        <taxon>Paraneoptera</taxon>
        <taxon>Psocodea</taxon>
        <taxon>Troctomorpha</taxon>
        <taxon>Phthiraptera</taxon>
        <taxon>Anoplura</taxon>
        <taxon>Polyplacidae</taxon>
        <taxon>Polyplax</taxon>
    </lineage>
</organism>
<feature type="region of interest" description="Disordered" evidence="1">
    <location>
        <begin position="532"/>
        <end position="635"/>
    </location>
</feature>
<feature type="region of interest" description="Disordered" evidence="1">
    <location>
        <begin position="83"/>
        <end position="164"/>
    </location>
</feature>
<reference evidence="2 3" key="1">
    <citation type="submission" date="2023-10" db="EMBL/GenBank/DDBJ databases">
        <title>Genomes of two closely related lineages of the louse Polyplax serrata with different host specificities.</title>
        <authorList>
            <person name="Martinu J."/>
            <person name="Tarabai H."/>
            <person name="Stefka J."/>
            <person name="Hypsa V."/>
        </authorList>
    </citation>
    <scope>NUCLEOTIDE SEQUENCE [LARGE SCALE GENOMIC DNA]</scope>
    <source>
        <strain evidence="2">HR10_N</strain>
    </source>
</reference>
<gene>
    <name evidence="2" type="ORF">RUM43_009402</name>
</gene>
<feature type="region of interest" description="Disordered" evidence="1">
    <location>
        <begin position="439"/>
        <end position="465"/>
    </location>
</feature>